<evidence type="ECO:0000256" key="1">
    <source>
        <dbReference type="ARBA" id="ARBA00000822"/>
    </source>
</evidence>
<dbReference type="EC" id="3.2.1.14" evidence="2"/>
<evidence type="ECO:0000256" key="5">
    <source>
        <dbReference type="ARBA" id="ARBA00023277"/>
    </source>
</evidence>
<sequence length="260" mass="26599">MAIPSASAASTAAQNIWDLFLGGGQGNSAVQAARPFGSVVLDGIDLDNETPADATYQPALATALRSLMDASANAGGKQYLLSAAPQCPRPDQSLPIAQMLGVLDYVWVQFFNNPSCNVNAGSGFLASLQAWSNDLAAGAPSAASTITTGGVVNGIIGEPVMQTGTPPRPNKRQDGQDIESRAQMLTPARAPPKLVIGVLATTVGTGNVDPPTLSGILTQVKGLGGLSNLAGVMYWDGSYEELSGQGGAKSYAQVVREVLA</sequence>
<keyword evidence="12" id="KW-1185">Reference proteome</keyword>
<dbReference type="GO" id="GO:0005576">
    <property type="term" value="C:extracellular region"/>
    <property type="evidence" value="ECO:0007669"/>
    <property type="project" value="TreeGrafter"/>
</dbReference>
<dbReference type="GeneID" id="28741935"/>
<dbReference type="SUPFAM" id="SSF51445">
    <property type="entry name" value="(Trans)glycosidases"/>
    <property type="match status" value="1"/>
</dbReference>
<evidence type="ECO:0000256" key="6">
    <source>
        <dbReference type="ARBA" id="ARBA00023295"/>
    </source>
</evidence>
<evidence type="ECO:0000256" key="7">
    <source>
        <dbReference type="ARBA" id="ARBA00023326"/>
    </source>
</evidence>
<dbReference type="InterPro" id="IPR001579">
    <property type="entry name" value="Glyco_hydro_18_chit_AS"/>
</dbReference>
<dbReference type="GO" id="GO:0008843">
    <property type="term" value="F:endochitinase activity"/>
    <property type="evidence" value="ECO:0007669"/>
    <property type="project" value="UniProtKB-EC"/>
</dbReference>
<dbReference type="InterPro" id="IPR001223">
    <property type="entry name" value="Glyco_hydro18_cat"/>
</dbReference>
<evidence type="ECO:0000259" key="10">
    <source>
        <dbReference type="PROSITE" id="PS51910"/>
    </source>
</evidence>
<dbReference type="AlphaFoldDB" id="A0A0N0NPA2"/>
<keyword evidence="7" id="KW-0624">Polysaccharide degradation</keyword>
<evidence type="ECO:0000256" key="4">
    <source>
        <dbReference type="ARBA" id="ARBA00023024"/>
    </source>
</evidence>
<dbReference type="PROSITE" id="PS01095">
    <property type="entry name" value="GH18_1"/>
    <property type="match status" value="1"/>
</dbReference>
<proteinExistence type="inferred from homology"/>
<keyword evidence="3 8" id="KW-0378">Hydrolase</keyword>
<dbReference type="Gene3D" id="3.20.20.80">
    <property type="entry name" value="Glycosidases"/>
    <property type="match status" value="1"/>
</dbReference>
<evidence type="ECO:0000313" key="12">
    <source>
        <dbReference type="Proteomes" id="UP000038010"/>
    </source>
</evidence>
<dbReference type="STRING" id="1664694.A0A0N0NPA2"/>
<dbReference type="GO" id="GO:0000272">
    <property type="term" value="P:polysaccharide catabolic process"/>
    <property type="evidence" value="ECO:0007669"/>
    <property type="project" value="UniProtKB-KW"/>
</dbReference>
<comment type="catalytic activity">
    <reaction evidence="1">
        <text>Random endo-hydrolysis of N-acetyl-beta-D-glucosaminide (1-&gt;4)-beta-linkages in chitin and chitodextrins.</text>
        <dbReference type="EC" id="3.2.1.14"/>
    </reaction>
</comment>
<name>A0A0N0NPA2_9EURO</name>
<keyword evidence="4" id="KW-0146">Chitin degradation</keyword>
<dbReference type="Proteomes" id="UP000038010">
    <property type="component" value="Unassembled WGS sequence"/>
</dbReference>
<comment type="similarity">
    <text evidence="9">Belongs to the glycosyl hydrolase 18 family.</text>
</comment>
<keyword evidence="5" id="KW-0119">Carbohydrate metabolism</keyword>
<keyword evidence="6 8" id="KW-0326">Glycosidase</keyword>
<gene>
    <name evidence="11" type="ORF">AB675_9514</name>
</gene>
<dbReference type="PANTHER" id="PTHR45708:SF49">
    <property type="entry name" value="ENDOCHITINASE"/>
    <property type="match status" value="1"/>
</dbReference>
<dbReference type="OrthoDB" id="2425929at2759"/>
<dbReference type="VEuPathDB" id="FungiDB:AB675_9514"/>
<evidence type="ECO:0000256" key="9">
    <source>
        <dbReference type="RuleBase" id="RU004453"/>
    </source>
</evidence>
<dbReference type="PANTHER" id="PTHR45708">
    <property type="entry name" value="ENDOCHITINASE"/>
    <property type="match status" value="1"/>
</dbReference>
<evidence type="ECO:0000313" key="11">
    <source>
        <dbReference type="EMBL" id="KPI42488.1"/>
    </source>
</evidence>
<dbReference type="Pfam" id="PF00704">
    <property type="entry name" value="Glyco_hydro_18"/>
    <property type="match status" value="1"/>
</dbReference>
<dbReference type="PROSITE" id="PS51910">
    <property type="entry name" value="GH18_2"/>
    <property type="match status" value="1"/>
</dbReference>
<reference evidence="11 12" key="1">
    <citation type="submission" date="2015-06" db="EMBL/GenBank/DDBJ databases">
        <title>Draft genome of the ant-associated black yeast Phialophora attae CBS 131958.</title>
        <authorList>
            <person name="Moreno L.F."/>
            <person name="Stielow B.J."/>
            <person name="de Hoog S."/>
            <person name="Vicente V.A."/>
            <person name="Weiss V.A."/>
            <person name="de Vries M."/>
            <person name="Cruz L.M."/>
            <person name="Souza E.M."/>
        </authorList>
    </citation>
    <scope>NUCLEOTIDE SEQUENCE [LARGE SCALE GENOMIC DNA]</scope>
    <source>
        <strain evidence="11 12">CBS 131958</strain>
    </source>
</reference>
<organism evidence="11 12">
    <name type="scientific">Cyphellophora attinorum</name>
    <dbReference type="NCBI Taxonomy" id="1664694"/>
    <lineage>
        <taxon>Eukaryota</taxon>
        <taxon>Fungi</taxon>
        <taxon>Dikarya</taxon>
        <taxon>Ascomycota</taxon>
        <taxon>Pezizomycotina</taxon>
        <taxon>Eurotiomycetes</taxon>
        <taxon>Chaetothyriomycetidae</taxon>
        <taxon>Chaetothyriales</taxon>
        <taxon>Cyphellophoraceae</taxon>
        <taxon>Cyphellophora</taxon>
    </lineage>
</organism>
<dbReference type="InterPro" id="IPR050542">
    <property type="entry name" value="Glycosyl_Hydrlase18_Chitinase"/>
</dbReference>
<dbReference type="InterPro" id="IPR017853">
    <property type="entry name" value="GH"/>
</dbReference>
<evidence type="ECO:0000256" key="8">
    <source>
        <dbReference type="RuleBase" id="RU000489"/>
    </source>
</evidence>
<accession>A0A0N0NPA2</accession>
<feature type="domain" description="GH18" evidence="10">
    <location>
        <begin position="1"/>
        <end position="260"/>
    </location>
</feature>
<evidence type="ECO:0000256" key="2">
    <source>
        <dbReference type="ARBA" id="ARBA00012729"/>
    </source>
</evidence>
<dbReference type="GO" id="GO:0006032">
    <property type="term" value="P:chitin catabolic process"/>
    <property type="evidence" value="ECO:0007669"/>
    <property type="project" value="UniProtKB-KW"/>
</dbReference>
<evidence type="ECO:0000256" key="3">
    <source>
        <dbReference type="ARBA" id="ARBA00022801"/>
    </source>
</evidence>
<dbReference type="EMBL" id="LFJN01000007">
    <property type="protein sequence ID" value="KPI42488.1"/>
    <property type="molecule type" value="Genomic_DNA"/>
</dbReference>
<dbReference type="RefSeq" id="XP_018002451.1">
    <property type="nucleotide sequence ID" value="XM_018150055.1"/>
</dbReference>
<protein>
    <recommendedName>
        <fullName evidence="2">chitinase</fullName>
        <ecNumber evidence="2">3.2.1.14</ecNumber>
    </recommendedName>
</protein>
<comment type="caution">
    <text evidence="11">The sequence shown here is derived from an EMBL/GenBank/DDBJ whole genome shotgun (WGS) entry which is preliminary data.</text>
</comment>